<reference evidence="1" key="2">
    <citation type="submission" date="2018-05" db="EMBL/GenBank/DDBJ databases">
        <title>OgluRS3 (Oryza glumaepatula Reference Sequence Version 3).</title>
        <authorList>
            <person name="Zhang J."/>
            <person name="Kudrna D."/>
            <person name="Lee S."/>
            <person name="Talag J."/>
            <person name="Welchert J."/>
            <person name="Wing R.A."/>
        </authorList>
    </citation>
    <scope>NUCLEOTIDE SEQUENCE [LARGE SCALE GENOMIC DNA]</scope>
</reference>
<evidence type="ECO:0000313" key="2">
    <source>
        <dbReference type="Proteomes" id="UP000026961"/>
    </source>
</evidence>
<dbReference type="Gramene" id="OGLUM02G09340.1">
    <property type="protein sequence ID" value="OGLUM02G09340.1"/>
    <property type="gene ID" value="OGLUM02G09340"/>
</dbReference>
<dbReference type="AlphaFoldDB" id="A0A0D9YPH2"/>
<organism evidence="1">
    <name type="scientific">Oryza glumipatula</name>
    <dbReference type="NCBI Taxonomy" id="40148"/>
    <lineage>
        <taxon>Eukaryota</taxon>
        <taxon>Viridiplantae</taxon>
        <taxon>Streptophyta</taxon>
        <taxon>Embryophyta</taxon>
        <taxon>Tracheophyta</taxon>
        <taxon>Spermatophyta</taxon>
        <taxon>Magnoliopsida</taxon>
        <taxon>Liliopsida</taxon>
        <taxon>Poales</taxon>
        <taxon>Poaceae</taxon>
        <taxon>BOP clade</taxon>
        <taxon>Oryzoideae</taxon>
        <taxon>Oryzeae</taxon>
        <taxon>Oryzinae</taxon>
        <taxon>Oryza</taxon>
    </lineage>
</organism>
<dbReference type="Proteomes" id="UP000026961">
    <property type="component" value="Chromosome 2"/>
</dbReference>
<keyword evidence="2" id="KW-1185">Reference proteome</keyword>
<dbReference type="EnsemblPlants" id="OGLUM02G09340.1">
    <property type="protein sequence ID" value="OGLUM02G09340.1"/>
    <property type="gene ID" value="OGLUM02G09340"/>
</dbReference>
<accession>A0A0D9YPH2</accession>
<sequence>MAEAVAAASAWRQGRGGCRCRARPAGVVHNLAGCCPPPELVQTAVSYMGSSPAREDRDVDVSIVFSFTRATPYAAADWHPVLPTLLAVAERWGRKKMGG</sequence>
<evidence type="ECO:0000313" key="1">
    <source>
        <dbReference type="EnsemblPlants" id="OGLUM02G09340.1"/>
    </source>
</evidence>
<proteinExistence type="predicted"/>
<reference evidence="1" key="1">
    <citation type="submission" date="2015-04" db="UniProtKB">
        <authorList>
            <consortium name="EnsemblPlants"/>
        </authorList>
    </citation>
    <scope>IDENTIFICATION</scope>
</reference>
<dbReference type="HOGENOM" id="CLU_2324169_0_0_1"/>
<protein>
    <submittedName>
        <fullName evidence="1">Uncharacterized protein</fullName>
    </submittedName>
</protein>
<name>A0A0D9YPH2_9ORYZ</name>